<reference evidence="7" key="1">
    <citation type="submission" date="2025-08" db="UniProtKB">
        <authorList>
            <consortium name="Ensembl"/>
        </authorList>
    </citation>
    <scope>IDENTIFICATION</scope>
</reference>
<dbReference type="InterPro" id="IPR043162">
    <property type="entry name" value="DOCK_C_lobe_C"/>
</dbReference>
<dbReference type="InterPro" id="IPR011993">
    <property type="entry name" value="PH-like_dom_sf"/>
</dbReference>
<dbReference type="InterPro" id="IPR046769">
    <property type="entry name" value="DOCKER_Lobe_A"/>
</dbReference>
<dbReference type="PROSITE" id="PS51651">
    <property type="entry name" value="DOCKER"/>
    <property type="match status" value="1"/>
</dbReference>
<dbReference type="FunFam" id="1.25.40.410:FF:000001">
    <property type="entry name" value="dedicator of cytokinesis protein 9 isoform X2"/>
    <property type="match status" value="1"/>
</dbReference>
<dbReference type="CDD" id="cd13267">
    <property type="entry name" value="PH_DOCK-D"/>
    <property type="match status" value="1"/>
</dbReference>
<accession>A0A8C1PVJ6</accession>
<dbReference type="InterPro" id="IPR026791">
    <property type="entry name" value="DOCK"/>
</dbReference>
<dbReference type="InterPro" id="IPR027357">
    <property type="entry name" value="DOCKER_dom"/>
</dbReference>
<name>A0A8C1PVJ6_CYPCA</name>
<dbReference type="InterPro" id="IPR001849">
    <property type="entry name" value="PH_domain"/>
</dbReference>
<dbReference type="Pfam" id="PF06920">
    <property type="entry name" value="DHR-2_Lobe_A"/>
    <property type="match status" value="1"/>
</dbReference>
<dbReference type="GO" id="GO:0007264">
    <property type="term" value="P:small GTPase-mediated signal transduction"/>
    <property type="evidence" value="ECO:0007669"/>
    <property type="project" value="InterPro"/>
</dbReference>
<dbReference type="InterPro" id="IPR046773">
    <property type="entry name" value="DOCKER_Lobe_C"/>
</dbReference>
<dbReference type="PROSITE" id="PS51650">
    <property type="entry name" value="C2_DOCK"/>
    <property type="match status" value="1"/>
</dbReference>
<dbReference type="InterPro" id="IPR037809">
    <property type="entry name" value="C2_Dock-D"/>
</dbReference>
<dbReference type="Pfam" id="PF20422">
    <property type="entry name" value="DHR-2_Lobe_B"/>
    <property type="match status" value="1"/>
</dbReference>
<evidence type="ECO:0000259" key="5">
    <source>
        <dbReference type="PROSITE" id="PS51650"/>
    </source>
</evidence>
<evidence type="ECO:0000313" key="8">
    <source>
        <dbReference type="Proteomes" id="UP000694427"/>
    </source>
</evidence>
<dbReference type="CDD" id="cd11698">
    <property type="entry name" value="DHR2_DOCK9"/>
    <property type="match status" value="1"/>
</dbReference>
<dbReference type="PROSITE" id="PS50003">
    <property type="entry name" value="PH_DOMAIN"/>
    <property type="match status" value="1"/>
</dbReference>
<organism evidence="7 8">
    <name type="scientific">Cyprinus carpio</name>
    <name type="common">Common carp</name>
    <dbReference type="NCBI Taxonomy" id="7962"/>
    <lineage>
        <taxon>Eukaryota</taxon>
        <taxon>Metazoa</taxon>
        <taxon>Chordata</taxon>
        <taxon>Craniata</taxon>
        <taxon>Vertebrata</taxon>
        <taxon>Euteleostomi</taxon>
        <taxon>Actinopterygii</taxon>
        <taxon>Neopterygii</taxon>
        <taxon>Teleostei</taxon>
        <taxon>Ostariophysi</taxon>
        <taxon>Cypriniformes</taxon>
        <taxon>Cyprinidae</taxon>
        <taxon>Cyprininae</taxon>
        <taxon>Cyprinus</taxon>
    </lineage>
</organism>
<proteinExistence type="inferred from homology"/>
<evidence type="ECO:0000313" key="7">
    <source>
        <dbReference type="Ensembl" id="ENSCCRP00010112974.1"/>
    </source>
</evidence>
<dbReference type="Pfam" id="PF20421">
    <property type="entry name" value="DHR-2_Lobe_C"/>
    <property type="match status" value="1"/>
</dbReference>
<dbReference type="Pfam" id="PF00169">
    <property type="entry name" value="PH"/>
    <property type="match status" value="1"/>
</dbReference>
<dbReference type="GO" id="GO:0005085">
    <property type="term" value="F:guanyl-nucleotide exchange factor activity"/>
    <property type="evidence" value="ECO:0007669"/>
    <property type="project" value="UniProtKB-KW"/>
</dbReference>
<feature type="domain" description="PH" evidence="4">
    <location>
        <begin position="139"/>
        <end position="246"/>
    </location>
</feature>
<dbReference type="InterPro" id="IPR035892">
    <property type="entry name" value="C2_domain_sf"/>
</dbReference>
<dbReference type="SMART" id="SM00233">
    <property type="entry name" value="PH"/>
    <property type="match status" value="1"/>
</dbReference>
<dbReference type="InterPro" id="IPR021816">
    <property type="entry name" value="DOCK_C/D_N"/>
</dbReference>
<dbReference type="InterPro" id="IPR016024">
    <property type="entry name" value="ARM-type_fold"/>
</dbReference>
<protein>
    <submittedName>
        <fullName evidence="7">Dedicator of cytokinesis 9b</fullName>
    </submittedName>
</protein>
<keyword evidence="1" id="KW-0597">Phosphoprotein</keyword>
<dbReference type="FunFam" id="1.20.58.740:FF:000001">
    <property type="entry name" value="dedicator of cytokinesis protein 9 isoform X1"/>
    <property type="match status" value="1"/>
</dbReference>
<dbReference type="SUPFAM" id="SSF48371">
    <property type="entry name" value="ARM repeat"/>
    <property type="match status" value="1"/>
</dbReference>
<dbReference type="Gene3D" id="1.25.40.410">
    <property type="match status" value="1"/>
</dbReference>
<dbReference type="CDD" id="cd08697">
    <property type="entry name" value="C2_Dock-D"/>
    <property type="match status" value="1"/>
</dbReference>
<dbReference type="Gene3D" id="2.60.40.150">
    <property type="entry name" value="C2 domain"/>
    <property type="match status" value="1"/>
</dbReference>
<dbReference type="Proteomes" id="UP000694427">
    <property type="component" value="Unplaced"/>
</dbReference>
<dbReference type="PANTHER" id="PTHR23317">
    <property type="entry name" value="DEDICATOR OF CYTOKINESIS DOCK"/>
    <property type="match status" value="1"/>
</dbReference>
<keyword evidence="8" id="KW-1185">Reference proteome</keyword>
<dbReference type="FunFam" id="2.30.29.30:FF:000016">
    <property type="entry name" value="dedicator of cytokinesis protein 9 isoform X1"/>
    <property type="match status" value="1"/>
</dbReference>
<dbReference type="InterPro" id="IPR027007">
    <property type="entry name" value="C2_DOCK-type_domain"/>
</dbReference>
<sequence length="1840" mass="210249">MASSAQPETRKFTRGLSKPGTAAELRQSVSEVVRTSVLVVKPKVIEPLDYESVLVQRKTQILSDVLRDMLQFPVDDFQVRMSCIKTYNSDWHVVNYKYEDYSGDFRQLPNKVPRPEKLASHVFEVDEDDAASLGSQKGGVSKHGWLFKANMNSAISVTMRSFKRRYFHLTQLGDGSYNLNFYKDEKISKEPKGTIFLDSCMGVIQNSKVRRFAFELKMQDKSTYLLAADSEGEMDDWISTLNKILHSSFELAMQERRNGELHDGVCLSVCTSQMCVSDFMYSARDIESKMRSETRLKLFTLDPDTQRLDLSGIEPDVKQFEEKFGKRVLVSCNDLSFNLQSCVAENDEGPTTNVEPFFVVLSLFDVQNSRKISADFHVDLNHQLVRSMIPPPSMQINGGVDTPHGEMLHSELPEGMLQYPKKGVFSVTCPHPDIFLVARIEKVLQGGITHCAEPYMKSSDSSKVAQKVLKNAKIACSRLGQYRMPFAWAARPLFKDASGTLDKGARFSALYRQDSNKLSEEDLFKMLADFRKPEKMAKLPVILGNLDITIDNVSPDVANCVTPSYIPVRPFESNGPSDGVLLEMEEFVPCIAKCSQPFTTYNNHLYVYPKHLKYDSQKSFAKARNIAVCVEFKESDEEDAQPLKCIYGRPGGPLFTKQAYAAVLHHQQNPEFYDEIKIELPTQLHEKHHLLFTFYHISCDSSTKKRDIVETPGTYNCLNVILFLQHSSPEIKWVDGGRPLFKVSTHLVSTIYTQDQHLHNFFHHFQSMQSGATRPTEGELVKYLKSLHAMEGHVMINFLPTILNQLVHVLTNASNEDVAINTTRVMVHIVAQCHEEGLEHYLRSYVKYVFKTESYSTNNSKTVHEELAKAMTSILKPSTDFLTSNKLLKYSWYFFEALVKSMAQYLMESGKLSRNQRFSASFHHTVETLVNMLMPHITQKYKDNLDAARNANHSLAVFIKRCVTFMDRGFVFKQINNYISCFVPGDPKTLYEFKFEFLRVVCNHEHYVPLNLPMPFGKGRIQRFQGKHTAVFYNLQLDYSLTDDFCRNHFLVGLLLREVCGALQEFGEVHQIAIQVLKSLMIKHTFDDRYASKVSAQLQQITVLKLRVFALRTQSASALGSSMLRCDKLDREEIKNLLMCFLHVLKSMSEDALFTYWNKATTSELMDFFTLANVSTEVCLTVLDTLSVFIMGFKTQLCADLGHNPLMKKVFQVHLCFLQIPQSETALKQVFTSLRTFIYKFPCTFFDGRADMCACLCYEILKCCNSKLSSIRSDAAHLLYFLMKSNFEYNGRKSFVRTHLQVVIAVSQLIADVIGIGGTRFQQSLSIINNCANSDKIVKHTAFPSDVKDLTKRIRTVLMATEQMKEHEKDPEMLVDLQYSLAKSYTSTPELRKTWLDSMAKIHVKNGDLSEAAMCYVHVAALVAEYLKRKGMFRQGCSAFRVITPNIDEEVAMMEDVGMQDVHFNEEVLMELLEACADGLWKAERYELISDIYKLIIPIYEQRRDFEKLAHLYDTLHRAYTKVMEVMHSGKRLLGTFFRVAFFGQGFFEDEDGKEYIYKEPKFTPLSEISQRLLKLYSDKFGQENVKMIQDSGRVNPKDLEAKFAYIQVTHVTPYLEEKELEERKTDFERSHNIRRFVFETPFTESGKRHGGVEEQCKRRTVLTTTHCFPYVKKRIAVMYQHHTDLSPIEVAIDEMSGKVAELRALCATSEVDMIRLQLKLQGSISVQVNAGPLAYARAFLDDACAKKYPDNKVKQLKEVFRQFVEACGQALAVNERLIKEDQQEYHDEMKASYKDLARELSHIMHEQISTVEGGAKSSLSDSLHIFNAISGMPSSASTV</sequence>
<reference evidence="7" key="2">
    <citation type="submission" date="2025-09" db="UniProtKB">
        <authorList>
            <consortium name="Ensembl"/>
        </authorList>
    </citation>
    <scope>IDENTIFICATION</scope>
</reference>
<dbReference type="PANTHER" id="PTHR23317:SF77">
    <property type="entry name" value="DEDICATOR OF CYTOKINESIS PROTEIN 9"/>
    <property type="match status" value="1"/>
</dbReference>
<evidence type="ECO:0000256" key="1">
    <source>
        <dbReference type="ARBA" id="ARBA00022553"/>
    </source>
</evidence>
<dbReference type="Gene3D" id="2.30.29.30">
    <property type="entry name" value="Pleckstrin-homology domain (PH domain)/Phosphotyrosine-binding domain (PTB)"/>
    <property type="match status" value="1"/>
</dbReference>
<dbReference type="Ensembl" id="ENSCCRT00010125672.1">
    <property type="protein sequence ID" value="ENSCCRP00010112974.1"/>
    <property type="gene ID" value="ENSCCRG00010041773.1"/>
</dbReference>
<keyword evidence="2" id="KW-0344">Guanine-nucleotide releasing factor</keyword>
<dbReference type="Pfam" id="PF14429">
    <property type="entry name" value="DOCK-C2"/>
    <property type="match status" value="1"/>
</dbReference>
<feature type="domain" description="DOCKER" evidence="6">
    <location>
        <begin position="1383"/>
        <end position="1810"/>
    </location>
</feature>
<evidence type="ECO:0000259" key="6">
    <source>
        <dbReference type="PROSITE" id="PS51651"/>
    </source>
</evidence>
<evidence type="ECO:0000256" key="2">
    <source>
        <dbReference type="ARBA" id="ARBA00022658"/>
    </source>
</evidence>
<dbReference type="Pfam" id="PF11878">
    <property type="entry name" value="DOCK_C-D_N"/>
    <property type="match status" value="2"/>
</dbReference>
<evidence type="ECO:0000259" key="4">
    <source>
        <dbReference type="PROSITE" id="PS50003"/>
    </source>
</evidence>
<evidence type="ECO:0000256" key="3">
    <source>
        <dbReference type="PROSITE-ProRule" id="PRU00983"/>
    </source>
</evidence>
<dbReference type="InterPro" id="IPR043161">
    <property type="entry name" value="DOCK_C_lobe_A"/>
</dbReference>
<dbReference type="Gene3D" id="1.20.58.740">
    <property type="match status" value="1"/>
</dbReference>
<comment type="similarity">
    <text evidence="3">Belongs to the DOCK family.</text>
</comment>
<dbReference type="SUPFAM" id="SSF50729">
    <property type="entry name" value="PH domain-like"/>
    <property type="match status" value="1"/>
</dbReference>
<feature type="domain" description="C2 DOCK-type" evidence="5">
    <location>
        <begin position="602"/>
        <end position="875"/>
    </location>
</feature>
<dbReference type="InterPro" id="IPR046770">
    <property type="entry name" value="DOCKER_Lobe_B"/>
</dbReference>